<comment type="caution">
    <text evidence="2">The sequence shown here is derived from an EMBL/GenBank/DDBJ whole genome shotgun (WGS) entry which is preliminary data.</text>
</comment>
<accession>A0ABD2QAB3</accession>
<dbReference type="InterPro" id="IPR000008">
    <property type="entry name" value="C2_dom"/>
</dbReference>
<dbReference type="PANTHER" id="PTHR10024">
    <property type="entry name" value="SYNAPTOTAGMIN"/>
    <property type="match status" value="1"/>
</dbReference>
<keyword evidence="3" id="KW-1185">Reference proteome</keyword>
<reference evidence="2 3" key="1">
    <citation type="submission" date="2024-11" db="EMBL/GenBank/DDBJ databases">
        <title>Adaptive evolution of stress response genes in parasites aligns with host niche diversity.</title>
        <authorList>
            <person name="Hahn C."/>
            <person name="Resl P."/>
        </authorList>
    </citation>
    <scope>NUCLEOTIDE SEQUENCE [LARGE SCALE GENOMIC DNA]</scope>
    <source>
        <strain evidence="2">EGGRZ-B1_66</strain>
        <tissue evidence="2">Body</tissue>
    </source>
</reference>
<evidence type="ECO:0000313" key="3">
    <source>
        <dbReference type="Proteomes" id="UP001626550"/>
    </source>
</evidence>
<dbReference type="InterPro" id="IPR035892">
    <property type="entry name" value="C2_domain_sf"/>
</dbReference>
<dbReference type="AlphaFoldDB" id="A0ABD2QAB3"/>
<dbReference type="Gene3D" id="2.60.40.150">
    <property type="entry name" value="C2 domain"/>
    <property type="match status" value="2"/>
</dbReference>
<dbReference type="Pfam" id="PF00168">
    <property type="entry name" value="C2"/>
    <property type="match status" value="2"/>
</dbReference>
<dbReference type="Proteomes" id="UP001626550">
    <property type="component" value="Unassembled WGS sequence"/>
</dbReference>
<dbReference type="PANTHER" id="PTHR10024:SF227">
    <property type="entry name" value="SYNAPTOTAGMIN 1"/>
    <property type="match status" value="1"/>
</dbReference>
<dbReference type="PROSITE" id="PS50004">
    <property type="entry name" value="C2"/>
    <property type="match status" value="2"/>
</dbReference>
<dbReference type="EMBL" id="JBJKFK010000531">
    <property type="protein sequence ID" value="KAL3316500.1"/>
    <property type="molecule type" value="Genomic_DNA"/>
</dbReference>
<sequence length="283" mass="31879">VTVIQASDLIPAENSTGCDPYVKLYLENLPPKIGENEVPSEQGEVKKLSKVFRTTHKLDTHNPTWSESFNIHLDIADLEKAVLLFEVYDYDKMGHDTKIGKTKAVLKELEVVNFLNKRMENSAVLEKSDGEYLGLGDLCVILRQSPSDNQLHVTILEAKKLSFDPTKYHSAPDVQVSVTLAINNKKLANKKTSWRASTKNPYFSETMIFSIKVSNLSVASIICSLKYKNALGIKKCLGRVTLSPNAESLSGKKHWQEMMDQPRRAIAMWHGLINPKYQDKDDE</sequence>
<organism evidence="2 3">
    <name type="scientific">Cichlidogyrus casuarinus</name>
    <dbReference type="NCBI Taxonomy" id="1844966"/>
    <lineage>
        <taxon>Eukaryota</taxon>
        <taxon>Metazoa</taxon>
        <taxon>Spiralia</taxon>
        <taxon>Lophotrochozoa</taxon>
        <taxon>Platyhelminthes</taxon>
        <taxon>Monogenea</taxon>
        <taxon>Monopisthocotylea</taxon>
        <taxon>Dactylogyridea</taxon>
        <taxon>Ancyrocephalidae</taxon>
        <taxon>Cichlidogyrus</taxon>
    </lineage>
</organism>
<protein>
    <submittedName>
        <fullName evidence="2">Arf guanine nucleotide exchange factor syt1</fullName>
    </submittedName>
</protein>
<feature type="domain" description="C2" evidence="1">
    <location>
        <begin position="134"/>
        <end position="258"/>
    </location>
</feature>
<evidence type="ECO:0000313" key="2">
    <source>
        <dbReference type="EMBL" id="KAL3316500.1"/>
    </source>
</evidence>
<feature type="domain" description="C2" evidence="1">
    <location>
        <begin position="1"/>
        <end position="119"/>
    </location>
</feature>
<feature type="non-terminal residue" evidence="2">
    <location>
        <position position="1"/>
    </location>
</feature>
<dbReference type="CDD" id="cd00276">
    <property type="entry name" value="C2B_Synaptotagmin"/>
    <property type="match status" value="1"/>
</dbReference>
<dbReference type="SMART" id="SM00239">
    <property type="entry name" value="C2"/>
    <property type="match status" value="2"/>
</dbReference>
<dbReference type="SUPFAM" id="SSF49562">
    <property type="entry name" value="C2 domain (Calcium/lipid-binding domain, CaLB)"/>
    <property type="match status" value="2"/>
</dbReference>
<name>A0ABD2QAB3_9PLAT</name>
<evidence type="ECO:0000259" key="1">
    <source>
        <dbReference type="PROSITE" id="PS50004"/>
    </source>
</evidence>
<dbReference type="CDD" id="cd00030">
    <property type="entry name" value="C2"/>
    <property type="match status" value="1"/>
</dbReference>
<proteinExistence type="predicted"/>
<gene>
    <name evidence="2" type="primary">SYT1_2</name>
    <name evidence="2" type="ORF">Ciccas_004859</name>
</gene>